<dbReference type="AlphaFoldDB" id="A0A7G9GJV3"/>
<protein>
    <submittedName>
        <fullName evidence="3">Phosphatase PAP2 family protein</fullName>
    </submittedName>
</protein>
<feature type="transmembrane region" description="Helical" evidence="1">
    <location>
        <begin position="63"/>
        <end position="81"/>
    </location>
</feature>
<keyword evidence="1" id="KW-1133">Transmembrane helix</keyword>
<feature type="transmembrane region" description="Helical" evidence="1">
    <location>
        <begin position="126"/>
        <end position="146"/>
    </location>
</feature>
<dbReference type="RefSeq" id="WP_117453892.1">
    <property type="nucleotide sequence ID" value="NZ_CP060636.1"/>
</dbReference>
<feature type="transmembrane region" description="Helical" evidence="1">
    <location>
        <begin position="36"/>
        <end position="57"/>
    </location>
</feature>
<evidence type="ECO:0000256" key="1">
    <source>
        <dbReference type="SAM" id="Phobius"/>
    </source>
</evidence>
<gene>
    <name evidence="3" type="ORF">H9Q80_12530</name>
</gene>
<dbReference type="InterPro" id="IPR000326">
    <property type="entry name" value="PAP2/HPO"/>
</dbReference>
<dbReference type="Gene3D" id="1.20.144.10">
    <property type="entry name" value="Phosphatidic acid phosphatase type 2/haloperoxidase"/>
    <property type="match status" value="1"/>
</dbReference>
<proteinExistence type="predicted"/>
<evidence type="ECO:0000313" key="4">
    <source>
        <dbReference type="Proteomes" id="UP000515856"/>
    </source>
</evidence>
<keyword evidence="1" id="KW-0472">Membrane</keyword>
<name>A0A7G9GJV3_9FIRM</name>
<keyword evidence="1" id="KW-0812">Transmembrane</keyword>
<feature type="domain" description="Phosphatidic acid phosphatase type 2/haloperoxidase" evidence="2">
    <location>
        <begin position="126"/>
        <end position="249"/>
    </location>
</feature>
<dbReference type="Proteomes" id="UP000515856">
    <property type="component" value="Chromosome"/>
</dbReference>
<accession>A0A7G9GJV3</accession>
<dbReference type="CDD" id="cd01610">
    <property type="entry name" value="PAP2_like"/>
    <property type="match status" value="1"/>
</dbReference>
<dbReference type="KEGG" id="ehn:H9Q80_12530"/>
<sequence length="258" mass="30872">MKKKEWIPYILVLIALIIGAFYDYQITDFFYDKENLIGILFERFLLLPVQLMIVITMCMCKRIYHNRIYLLLGWVVSLYMIQDFTHYYVHIDMMVWCMCMLVAVLITALVNYVVMKFSEYTIKQHFRFFMFYTCVLLSAILVTFIIKNIWGRIRYRDMQDAAQFCVWYKPCGLYGNHSFPSGHTTAFTSILCFLQWKTHPLQKVSPFRYIVITACIIFMPVTRMIMGAHFLSDTAAGFMITYSCYLIYRYQFHMRRSL</sequence>
<feature type="transmembrane region" description="Helical" evidence="1">
    <location>
        <begin position="231"/>
        <end position="248"/>
    </location>
</feature>
<reference evidence="3 4" key="1">
    <citation type="submission" date="2020-08" db="EMBL/GenBank/DDBJ databases">
        <authorList>
            <person name="Liu C."/>
            <person name="Sun Q."/>
        </authorList>
    </citation>
    <scope>NUCLEOTIDE SEQUENCE [LARGE SCALE GENOMIC DNA]</scope>
    <source>
        <strain evidence="3 4">NSJ-61</strain>
    </source>
</reference>
<dbReference type="SUPFAM" id="SSF48317">
    <property type="entry name" value="Acid phosphatase/Vanadium-dependent haloperoxidase"/>
    <property type="match status" value="1"/>
</dbReference>
<organism evidence="3 4">
    <name type="scientific">[Eubacterium] hominis</name>
    <dbReference type="NCBI Taxonomy" id="2764325"/>
    <lineage>
        <taxon>Bacteria</taxon>
        <taxon>Bacillati</taxon>
        <taxon>Bacillota</taxon>
        <taxon>Erysipelotrichia</taxon>
        <taxon>Erysipelotrichales</taxon>
        <taxon>Erysipelotrichaceae</taxon>
        <taxon>Amedibacillus</taxon>
    </lineage>
</organism>
<dbReference type="SMART" id="SM00014">
    <property type="entry name" value="acidPPc"/>
    <property type="match status" value="1"/>
</dbReference>
<dbReference type="Pfam" id="PF01569">
    <property type="entry name" value="PAP2"/>
    <property type="match status" value="1"/>
</dbReference>
<feature type="transmembrane region" description="Helical" evidence="1">
    <location>
        <begin position="6"/>
        <end position="24"/>
    </location>
</feature>
<dbReference type="EMBL" id="CP060636">
    <property type="protein sequence ID" value="QNM11085.1"/>
    <property type="molecule type" value="Genomic_DNA"/>
</dbReference>
<feature type="transmembrane region" description="Helical" evidence="1">
    <location>
        <begin position="93"/>
        <end position="114"/>
    </location>
</feature>
<evidence type="ECO:0000259" key="2">
    <source>
        <dbReference type="SMART" id="SM00014"/>
    </source>
</evidence>
<evidence type="ECO:0000313" key="3">
    <source>
        <dbReference type="EMBL" id="QNM11085.1"/>
    </source>
</evidence>
<keyword evidence="4" id="KW-1185">Reference proteome</keyword>
<dbReference type="InterPro" id="IPR036938">
    <property type="entry name" value="PAP2/HPO_sf"/>
</dbReference>